<reference evidence="1" key="1">
    <citation type="submission" date="2007-03" db="EMBL/GenBank/DDBJ databases">
        <title>Annotation of Culex pipiens quinquefasciatus.</title>
        <authorList>
            <consortium name="The Broad Institute Genome Sequencing Platform"/>
            <person name="Atkinson P.W."/>
            <person name="Hemingway J."/>
            <person name="Christensen B.M."/>
            <person name="Higgs S."/>
            <person name="Kodira C."/>
            <person name="Hannick L."/>
            <person name="Megy K."/>
            <person name="O'Leary S."/>
            <person name="Pearson M."/>
            <person name="Haas B.J."/>
            <person name="Mauceli E."/>
            <person name="Wortman J.R."/>
            <person name="Lee N.H."/>
            <person name="Guigo R."/>
            <person name="Stanke M."/>
            <person name="Alvarado L."/>
            <person name="Amedeo P."/>
            <person name="Antoine C.H."/>
            <person name="Arensburger P."/>
            <person name="Bidwell S.L."/>
            <person name="Crawford M."/>
            <person name="Camaro F."/>
            <person name="Devon K."/>
            <person name="Engels R."/>
            <person name="Hammond M."/>
            <person name="Howarth C."/>
            <person name="Koehrsen M."/>
            <person name="Lawson D."/>
            <person name="Montgomery P."/>
            <person name="Nene V."/>
            <person name="Nusbaum C."/>
            <person name="Puiu D."/>
            <person name="Romero-Severson J."/>
            <person name="Severson D.W."/>
            <person name="Shumway M."/>
            <person name="Sisk P."/>
            <person name="Stolte C."/>
            <person name="Zeng Q."/>
            <person name="Eisenstadt E."/>
            <person name="Fraser-Liggett C."/>
            <person name="Strausberg R."/>
            <person name="Galagan J."/>
            <person name="Birren B."/>
            <person name="Collins F.H."/>
        </authorList>
    </citation>
    <scope>NUCLEOTIDE SEQUENCE [LARGE SCALE GENOMIC DNA]</scope>
    <source>
        <strain evidence="1">JHB</strain>
    </source>
</reference>
<dbReference type="VEuPathDB" id="VectorBase:CPIJ009850"/>
<dbReference type="KEGG" id="cqu:CpipJ_CPIJ009850"/>
<protein>
    <submittedName>
        <fullName evidence="1 2">Mst101(2)</fullName>
    </submittedName>
</protein>
<evidence type="ECO:0000313" key="3">
    <source>
        <dbReference type="Proteomes" id="UP000002320"/>
    </source>
</evidence>
<dbReference type="EMBL" id="DS232055">
    <property type="protein sequence ID" value="EDS33349.1"/>
    <property type="molecule type" value="Genomic_DNA"/>
</dbReference>
<dbReference type="AlphaFoldDB" id="B0WRF6"/>
<dbReference type="EnsemblMetazoa" id="CPIJ009850-RA">
    <property type="protein sequence ID" value="CPIJ009850-PA"/>
    <property type="gene ID" value="CPIJ009850"/>
</dbReference>
<accession>B0WRF6</accession>
<dbReference type="InParanoid" id="B0WRF6"/>
<evidence type="ECO:0000313" key="1">
    <source>
        <dbReference type="EMBL" id="EDS33349.1"/>
    </source>
</evidence>
<dbReference type="Proteomes" id="UP000002320">
    <property type="component" value="Unassembled WGS sequence"/>
</dbReference>
<evidence type="ECO:0000313" key="2">
    <source>
        <dbReference type="EnsemblMetazoa" id="CPIJ009850-PA"/>
    </source>
</evidence>
<name>B0WRF6_CULQU</name>
<sequence>MHGQGGTFKNLELSRRHPWLGNEARALALPS</sequence>
<organism>
    <name type="scientific">Culex quinquefasciatus</name>
    <name type="common">Southern house mosquito</name>
    <name type="synonym">Culex pungens</name>
    <dbReference type="NCBI Taxonomy" id="7176"/>
    <lineage>
        <taxon>Eukaryota</taxon>
        <taxon>Metazoa</taxon>
        <taxon>Ecdysozoa</taxon>
        <taxon>Arthropoda</taxon>
        <taxon>Hexapoda</taxon>
        <taxon>Insecta</taxon>
        <taxon>Pterygota</taxon>
        <taxon>Neoptera</taxon>
        <taxon>Endopterygota</taxon>
        <taxon>Diptera</taxon>
        <taxon>Nematocera</taxon>
        <taxon>Culicoidea</taxon>
        <taxon>Culicidae</taxon>
        <taxon>Culicinae</taxon>
        <taxon>Culicini</taxon>
        <taxon>Culex</taxon>
        <taxon>Culex</taxon>
    </lineage>
</organism>
<proteinExistence type="predicted"/>
<keyword evidence="3" id="KW-1185">Reference proteome</keyword>
<gene>
    <name evidence="2" type="primary">6042142</name>
    <name evidence="1" type="ORF">CpipJ_CPIJ009850</name>
</gene>
<reference evidence="2" key="2">
    <citation type="submission" date="2020-05" db="UniProtKB">
        <authorList>
            <consortium name="EnsemblMetazoa"/>
        </authorList>
    </citation>
    <scope>IDENTIFICATION</scope>
    <source>
        <strain evidence="2">JHB</strain>
    </source>
</reference>
<dbReference type="HOGENOM" id="CLU_3399801_0_0_1"/>